<keyword evidence="1" id="KW-0804">Transcription</keyword>
<protein>
    <submittedName>
        <fullName evidence="1">DNA-directed RNA polymerase, subunit 2</fullName>
    </submittedName>
</protein>
<keyword evidence="1" id="KW-0240">DNA-directed RNA polymerase</keyword>
<accession>A0A699VKH5</accession>
<name>A0A699VKH5_TANCI</name>
<feature type="non-terminal residue" evidence="1">
    <location>
        <position position="1"/>
    </location>
</feature>
<gene>
    <name evidence="1" type="ORF">Tci_905937</name>
</gene>
<organism evidence="1">
    <name type="scientific">Tanacetum cinerariifolium</name>
    <name type="common">Dalmatian daisy</name>
    <name type="synonym">Chrysanthemum cinerariifolium</name>
    <dbReference type="NCBI Taxonomy" id="118510"/>
    <lineage>
        <taxon>Eukaryota</taxon>
        <taxon>Viridiplantae</taxon>
        <taxon>Streptophyta</taxon>
        <taxon>Embryophyta</taxon>
        <taxon>Tracheophyta</taxon>
        <taxon>Spermatophyta</taxon>
        <taxon>Magnoliopsida</taxon>
        <taxon>eudicotyledons</taxon>
        <taxon>Gunneridae</taxon>
        <taxon>Pentapetalae</taxon>
        <taxon>asterids</taxon>
        <taxon>campanulids</taxon>
        <taxon>Asterales</taxon>
        <taxon>Asteraceae</taxon>
        <taxon>Asteroideae</taxon>
        <taxon>Anthemideae</taxon>
        <taxon>Anthemidinae</taxon>
        <taxon>Tanacetum</taxon>
    </lineage>
</organism>
<feature type="non-terminal residue" evidence="1">
    <location>
        <position position="96"/>
    </location>
</feature>
<dbReference type="EMBL" id="BKCJ011441246">
    <property type="protein sequence ID" value="GFD33968.1"/>
    <property type="molecule type" value="Genomic_DNA"/>
</dbReference>
<comment type="caution">
    <text evidence="1">The sequence shown here is derived from an EMBL/GenBank/DDBJ whole genome shotgun (WGS) entry which is preliminary data.</text>
</comment>
<dbReference type="AlphaFoldDB" id="A0A699VKH5"/>
<evidence type="ECO:0000313" key="1">
    <source>
        <dbReference type="EMBL" id="GFD33968.1"/>
    </source>
</evidence>
<proteinExistence type="predicted"/>
<reference evidence="1" key="1">
    <citation type="journal article" date="2019" name="Sci. Rep.">
        <title>Draft genome of Tanacetum cinerariifolium, the natural source of mosquito coil.</title>
        <authorList>
            <person name="Yamashiro T."/>
            <person name="Shiraishi A."/>
            <person name="Satake H."/>
            <person name="Nakayama K."/>
        </authorList>
    </citation>
    <scope>NUCLEOTIDE SEQUENCE</scope>
</reference>
<dbReference type="GO" id="GO:0000428">
    <property type="term" value="C:DNA-directed RNA polymerase complex"/>
    <property type="evidence" value="ECO:0007669"/>
    <property type="project" value="UniProtKB-KW"/>
</dbReference>
<sequence>GVWNNKRSNVWGSSILSNQYSADVDRFAEKLKQGSEELALKMEYVPASVSKLENGNRRISFSAEEIMSVVGKPLLMDKMTRERCLKKAGKMDFARV</sequence>